<dbReference type="HOGENOM" id="CLU_483129_0_0_1"/>
<feature type="signal peptide" evidence="2">
    <location>
        <begin position="1"/>
        <end position="18"/>
    </location>
</feature>
<reference evidence="3 4" key="1">
    <citation type="submission" date="2013-05" db="EMBL/GenBank/DDBJ databases">
        <title>Drechslerella stenobrocha genome reveals carnivorous origination and mechanical trapping mechanism of predatory fungi.</title>
        <authorList>
            <person name="Liu X."/>
            <person name="Zhang W."/>
            <person name="Liu K."/>
        </authorList>
    </citation>
    <scope>NUCLEOTIDE SEQUENCE [LARGE SCALE GENOMIC DNA]</scope>
    <source>
        <strain evidence="3 4">248</strain>
    </source>
</reference>
<proteinExistence type="predicted"/>
<accession>W7I1A0</accession>
<keyword evidence="2" id="KW-0732">Signal</keyword>
<evidence type="ECO:0000256" key="1">
    <source>
        <dbReference type="SAM" id="MobiDB-lite"/>
    </source>
</evidence>
<dbReference type="OrthoDB" id="10686474at2759"/>
<evidence type="ECO:0000313" key="4">
    <source>
        <dbReference type="Proteomes" id="UP000024837"/>
    </source>
</evidence>
<feature type="region of interest" description="Disordered" evidence="1">
    <location>
        <begin position="407"/>
        <end position="564"/>
    </location>
</feature>
<keyword evidence="4" id="KW-1185">Reference proteome</keyword>
<sequence>MKTSTFLIAPLLISVSSASVLGSLFQRSDVKARDVEDLDEPIYSILKRSKIVSPHDTLTAVTDIATETSKVAPSKETGIKKDDKELGKDKGKGKEDAKAKIPPGKDLGKEKPQRGRGRGKGKLGRGRGRKGRNGGGNRNATTTIDEREETETAAATEAYLGDEEYETFTLGEEELHTPTELAAYETALATTTEHITSYETVAVTSYAGLENPGAAPYVYKVTITHVSTVLAPVRHKTDRAIERLHTPPAPAPYYAAAANPATVTITKKEQVGAITRTITKQVTETKKEVVTKTETKKEVVTKTETKREVVTETKREVVTKPVEKVVTETKREVVTKTETKRVTETKKEVVTKTETKTVHVGAAATVTEHIGAVTVTVATCTDLAAARPTESEFNREGSGFDETTTAEETAGVAHHTSTFIEEGAEPTATETETDTATETAAPTETGLEAATTTESAAPEETGKDIKDDKKDDKDDKKDNKGEDKKDLKNEGKNRKDDDKKDNKKDNKDDDKKGKPDAKDDKKEEGRPDGKQRGQPEPRPIFNAHPTTLATVVRGARPTPPTYYV</sequence>
<feature type="compositionally biased region" description="Basic and acidic residues" evidence="1">
    <location>
        <begin position="460"/>
        <end position="535"/>
    </location>
</feature>
<organism evidence="3 4">
    <name type="scientific">Drechslerella stenobrocha 248</name>
    <dbReference type="NCBI Taxonomy" id="1043628"/>
    <lineage>
        <taxon>Eukaryota</taxon>
        <taxon>Fungi</taxon>
        <taxon>Dikarya</taxon>
        <taxon>Ascomycota</taxon>
        <taxon>Pezizomycotina</taxon>
        <taxon>Orbiliomycetes</taxon>
        <taxon>Orbiliales</taxon>
        <taxon>Orbiliaceae</taxon>
        <taxon>Drechslerella</taxon>
    </lineage>
</organism>
<evidence type="ECO:0000313" key="3">
    <source>
        <dbReference type="EMBL" id="EWC46297.1"/>
    </source>
</evidence>
<protein>
    <submittedName>
        <fullName evidence="3">Uncharacterized protein</fullName>
    </submittedName>
</protein>
<feature type="compositionally biased region" description="Low complexity" evidence="1">
    <location>
        <begin position="425"/>
        <end position="459"/>
    </location>
</feature>
<feature type="chain" id="PRO_5004893882" evidence="2">
    <location>
        <begin position="19"/>
        <end position="564"/>
    </location>
</feature>
<dbReference type="EMBL" id="KI966419">
    <property type="protein sequence ID" value="EWC46297.1"/>
    <property type="molecule type" value="Genomic_DNA"/>
</dbReference>
<feature type="compositionally biased region" description="Basic residues" evidence="1">
    <location>
        <begin position="114"/>
        <end position="132"/>
    </location>
</feature>
<name>W7I1A0_9PEZI</name>
<dbReference type="Proteomes" id="UP000024837">
    <property type="component" value="Unassembled WGS sequence"/>
</dbReference>
<dbReference type="AlphaFoldDB" id="W7I1A0"/>
<feature type="region of interest" description="Disordered" evidence="1">
    <location>
        <begin position="70"/>
        <end position="152"/>
    </location>
</feature>
<feature type="compositionally biased region" description="Basic and acidic residues" evidence="1">
    <location>
        <begin position="77"/>
        <end position="99"/>
    </location>
</feature>
<gene>
    <name evidence="3" type="ORF">DRE_04468</name>
</gene>
<evidence type="ECO:0000256" key="2">
    <source>
        <dbReference type="SAM" id="SignalP"/>
    </source>
</evidence>